<protein>
    <recommendedName>
        <fullName evidence="4">Transcriptional regulator</fullName>
    </recommendedName>
</protein>
<gene>
    <name evidence="2" type="ORF">ACFYM3_40520</name>
</gene>
<name>A0ABW6LQU0_9ACTN</name>
<organism evidence="2 3">
    <name type="scientific">Streptomyces massasporeus</name>
    <dbReference type="NCBI Taxonomy" id="67324"/>
    <lineage>
        <taxon>Bacteria</taxon>
        <taxon>Bacillati</taxon>
        <taxon>Actinomycetota</taxon>
        <taxon>Actinomycetes</taxon>
        <taxon>Kitasatosporales</taxon>
        <taxon>Streptomycetaceae</taxon>
        <taxon>Streptomyces</taxon>
    </lineage>
</organism>
<accession>A0ABW6LQU0</accession>
<dbReference type="Proteomes" id="UP001601288">
    <property type="component" value="Unassembled WGS sequence"/>
</dbReference>
<evidence type="ECO:0000313" key="3">
    <source>
        <dbReference type="Proteomes" id="UP001601288"/>
    </source>
</evidence>
<reference evidence="2 3" key="1">
    <citation type="submission" date="2024-10" db="EMBL/GenBank/DDBJ databases">
        <title>The Natural Products Discovery Center: Release of the First 8490 Sequenced Strains for Exploring Actinobacteria Biosynthetic Diversity.</title>
        <authorList>
            <person name="Kalkreuter E."/>
            <person name="Kautsar S.A."/>
            <person name="Yang D."/>
            <person name="Bader C.D."/>
            <person name="Teijaro C.N."/>
            <person name="Fluegel L."/>
            <person name="Davis C.M."/>
            <person name="Simpson J.R."/>
            <person name="Lauterbach L."/>
            <person name="Steele A.D."/>
            <person name="Gui C."/>
            <person name="Meng S."/>
            <person name="Li G."/>
            <person name="Viehrig K."/>
            <person name="Ye F."/>
            <person name="Su P."/>
            <person name="Kiefer A.F."/>
            <person name="Nichols A."/>
            <person name="Cepeda A.J."/>
            <person name="Yan W."/>
            <person name="Fan B."/>
            <person name="Jiang Y."/>
            <person name="Adhikari A."/>
            <person name="Zheng C.-J."/>
            <person name="Schuster L."/>
            <person name="Cowan T.M."/>
            <person name="Smanski M.J."/>
            <person name="Chevrette M.G."/>
            <person name="De Carvalho L.P.S."/>
            <person name="Shen B."/>
        </authorList>
    </citation>
    <scope>NUCLEOTIDE SEQUENCE [LARGE SCALE GENOMIC DNA]</scope>
    <source>
        <strain evidence="2 3">NPDC007066</strain>
    </source>
</reference>
<keyword evidence="3" id="KW-1185">Reference proteome</keyword>
<evidence type="ECO:0000256" key="1">
    <source>
        <dbReference type="SAM" id="MobiDB-lite"/>
    </source>
</evidence>
<proteinExistence type="predicted"/>
<dbReference type="RefSeq" id="WP_358291396.1">
    <property type="nucleotide sequence ID" value="NZ_JBEYGJ010000049.1"/>
</dbReference>
<comment type="caution">
    <text evidence="2">The sequence shown here is derived from an EMBL/GenBank/DDBJ whole genome shotgun (WGS) entry which is preliminary data.</text>
</comment>
<dbReference type="EMBL" id="JBIAFP010000039">
    <property type="protein sequence ID" value="MFE9230753.1"/>
    <property type="molecule type" value="Genomic_DNA"/>
</dbReference>
<feature type="region of interest" description="Disordered" evidence="1">
    <location>
        <begin position="1"/>
        <end position="20"/>
    </location>
</feature>
<evidence type="ECO:0008006" key="4">
    <source>
        <dbReference type="Google" id="ProtNLM"/>
    </source>
</evidence>
<evidence type="ECO:0000313" key="2">
    <source>
        <dbReference type="EMBL" id="MFE9230753.1"/>
    </source>
</evidence>
<sequence>MAALHADAPTAEETDWDLTGPADGTVDLPLHVVWSGRSSFSLDRPKARMSLYRTVLAEGQRDDLIRFLNKDLLLAQWPVLRRLISRHIRDVREDAFPELAQAAMTAAADQDAGRAIGSGPQASVDH</sequence>